<dbReference type="PANTHER" id="PTHR48081">
    <property type="entry name" value="AB HYDROLASE SUPERFAMILY PROTEIN C4A8.06C"/>
    <property type="match status" value="1"/>
</dbReference>
<comment type="similarity">
    <text evidence="1">Belongs to the 'GDXG' lipolytic enzyme family.</text>
</comment>
<dbReference type="SUPFAM" id="SSF53474">
    <property type="entry name" value="alpha/beta-Hydrolases"/>
    <property type="match status" value="1"/>
</dbReference>
<protein>
    <submittedName>
        <fullName evidence="6">Alpha/beta-hydrolase</fullName>
    </submittedName>
</protein>
<dbReference type="EMBL" id="KL585022">
    <property type="protein sequence ID" value="KEQ78489.1"/>
    <property type="molecule type" value="Genomic_DNA"/>
</dbReference>
<keyword evidence="2 6" id="KW-0378">Hydrolase</keyword>
<evidence type="ECO:0000256" key="1">
    <source>
        <dbReference type="ARBA" id="ARBA00010515"/>
    </source>
</evidence>
<feature type="transmembrane region" description="Helical" evidence="4">
    <location>
        <begin position="12"/>
        <end position="33"/>
    </location>
</feature>
<keyword evidence="4" id="KW-0812">Transmembrane</keyword>
<dbReference type="InterPro" id="IPR033140">
    <property type="entry name" value="Lipase_GDXG_put_SER_AS"/>
</dbReference>
<dbReference type="InterPro" id="IPR050300">
    <property type="entry name" value="GDXG_lipolytic_enzyme"/>
</dbReference>
<dbReference type="InterPro" id="IPR013094">
    <property type="entry name" value="AB_hydrolase_3"/>
</dbReference>
<sequence>MIVLSVFEKLDLVRLLLVVVPLITIYNCCRNIVYAYQRGLSVREYLRVALVRTMLTCLTPRQIVAILPSTEQTFKAWTKSVSRRLQAARCEQVFVTEAPSFIQAKNLHWIRHKHVRTSKVLLFLHGGGYNAPLSSGHLEWCLRMAESSQGTLSIAILEYSLTPEFMYPTQLKEARDALSLLLHTGVRPCDIFIAGDSAGGNLALALLSLAMHPLPSVDPLHLDEPLAGAILVSPWLTDDTTTPSFERNAYVDMLSPQLVEQSARIFLSEPIRSAELKNGQGWALPLFAGSDWWNGLDSVVKAMYITVGAQEMFHDHVVEFTKTLQAGIESRHSATSVHLDVGETEAHDHVLTLAMSRTENNPPLERMIIWLRGRLENP</sequence>
<keyword evidence="7" id="KW-1185">Reference proteome</keyword>
<evidence type="ECO:0000313" key="6">
    <source>
        <dbReference type="EMBL" id="KEQ78489.1"/>
    </source>
</evidence>
<dbReference type="GO" id="GO:0016787">
    <property type="term" value="F:hydrolase activity"/>
    <property type="evidence" value="ECO:0007669"/>
    <property type="project" value="UniProtKB-KW"/>
</dbReference>
<dbReference type="InterPro" id="IPR029058">
    <property type="entry name" value="AB_hydrolase_fold"/>
</dbReference>
<dbReference type="RefSeq" id="XP_029754676.1">
    <property type="nucleotide sequence ID" value="XM_029909044.1"/>
</dbReference>
<keyword evidence="4" id="KW-0472">Membrane</keyword>
<evidence type="ECO:0000313" key="7">
    <source>
        <dbReference type="Proteomes" id="UP000030706"/>
    </source>
</evidence>
<feature type="active site" evidence="3">
    <location>
        <position position="197"/>
    </location>
</feature>
<organism evidence="6 7">
    <name type="scientific">Aureobasidium pullulans EXF-150</name>
    <dbReference type="NCBI Taxonomy" id="1043002"/>
    <lineage>
        <taxon>Eukaryota</taxon>
        <taxon>Fungi</taxon>
        <taxon>Dikarya</taxon>
        <taxon>Ascomycota</taxon>
        <taxon>Pezizomycotina</taxon>
        <taxon>Dothideomycetes</taxon>
        <taxon>Dothideomycetidae</taxon>
        <taxon>Dothideales</taxon>
        <taxon>Saccotheciaceae</taxon>
        <taxon>Aureobasidium</taxon>
    </lineage>
</organism>
<evidence type="ECO:0000256" key="3">
    <source>
        <dbReference type="PROSITE-ProRule" id="PRU10038"/>
    </source>
</evidence>
<name>A0A074X3Z3_AURPU</name>
<dbReference type="AlphaFoldDB" id="A0A074X3Z3"/>
<evidence type="ECO:0000256" key="4">
    <source>
        <dbReference type="SAM" id="Phobius"/>
    </source>
</evidence>
<keyword evidence="4" id="KW-1133">Transmembrane helix</keyword>
<dbReference type="OrthoDB" id="2152029at2759"/>
<reference evidence="6 7" key="1">
    <citation type="journal article" date="2014" name="BMC Genomics">
        <title>Genome sequencing of four Aureobasidium pullulans varieties: biotechnological potential, stress tolerance, and description of new species.</title>
        <authorList>
            <person name="Gostin Ar C."/>
            <person name="Ohm R.A."/>
            <person name="Kogej T."/>
            <person name="Sonjak S."/>
            <person name="Turk M."/>
            <person name="Zajc J."/>
            <person name="Zalar P."/>
            <person name="Grube M."/>
            <person name="Sun H."/>
            <person name="Han J."/>
            <person name="Sharma A."/>
            <person name="Chiniquy J."/>
            <person name="Ngan C.Y."/>
            <person name="Lipzen A."/>
            <person name="Barry K."/>
            <person name="Grigoriev I.V."/>
            <person name="Gunde-Cimerman N."/>
        </authorList>
    </citation>
    <scope>NUCLEOTIDE SEQUENCE [LARGE SCALE GENOMIC DNA]</scope>
    <source>
        <strain evidence="6 7">EXF-150</strain>
    </source>
</reference>
<dbReference type="HOGENOM" id="CLU_042179_2_1_1"/>
<dbReference type="PROSITE" id="PS01174">
    <property type="entry name" value="LIPASE_GDXG_SER"/>
    <property type="match status" value="1"/>
</dbReference>
<evidence type="ECO:0000256" key="2">
    <source>
        <dbReference type="ARBA" id="ARBA00022801"/>
    </source>
</evidence>
<dbReference type="Gene3D" id="3.40.50.1820">
    <property type="entry name" value="alpha/beta hydrolase"/>
    <property type="match status" value="1"/>
</dbReference>
<evidence type="ECO:0000259" key="5">
    <source>
        <dbReference type="Pfam" id="PF07859"/>
    </source>
</evidence>
<gene>
    <name evidence="6" type="ORF">M438DRAFT_389845</name>
</gene>
<proteinExistence type="inferred from homology"/>
<dbReference type="PANTHER" id="PTHR48081:SF31">
    <property type="entry name" value="STERYL ACETYL HYDROLASE MUG81-RELATED"/>
    <property type="match status" value="1"/>
</dbReference>
<accession>A0A074X3Z3</accession>
<dbReference type="GeneID" id="40751350"/>
<dbReference type="STRING" id="1043002.A0A074X3Z3"/>
<dbReference type="Pfam" id="PF07859">
    <property type="entry name" value="Abhydrolase_3"/>
    <property type="match status" value="1"/>
</dbReference>
<dbReference type="Proteomes" id="UP000030706">
    <property type="component" value="Unassembled WGS sequence"/>
</dbReference>
<feature type="domain" description="Alpha/beta hydrolase fold-3" evidence="5">
    <location>
        <begin position="121"/>
        <end position="326"/>
    </location>
</feature>